<accession>A0A061QM89</accession>
<dbReference type="EMBL" id="GBEZ01025305">
    <property type="protein sequence ID" value="JAC61767.1"/>
    <property type="molecule type" value="Transcribed_RNA"/>
</dbReference>
<gene>
    <name evidence="2" type="ORF">TSPGSL018_25282</name>
</gene>
<evidence type="ECO:0000256" key="1">
    <source>
        <dbReference type="SAM" id="MobiDB-lite"/>
    </source>
</evidence>
<feature type="region of interest" description="Disordered" evidence="1">
    <location>
        <begin position="1"/>
        <end position="29"/>
    </location>
</feature>
<sequence>RGLRQERVARCRAKRGAPTQWAAEAPAGGHHRQHRRLLWLTAALGPAAAFAPLPVPPLPFPPGSRRLGDGRNCGPRRRPLGAILAAWDDCRFGTYARRGPME</sequence>
<proteinExistence type="predicted"/>
<reference evidence="2" key="1">
    <citation type="submission" date="2014-05" db="EMBL/GenBank/DDBJ databases">
        <title>The transcriptome of the halophilic microalga Tetraselmis sp. GSL018 isolated from the Great Salt Lake, Utah.</title>
        <authorList>
            <person name="Jinkerson R.E."/>
            <person name="D'Adamo S."/>
            <person name="Posewitz M.C."/>
        </authorList>
    </citation>
    <scope>NUCLEOTIDE SEQUENCE</scope>
    <source>
        <strain evidence="2">GSL018</strain>
    </source>
</reference>
<organism evidence="2">
    <name type="scientific">Tetraselmis sp. GSL018</name>
    <dbReference type="NCBI Taxonomy" id="582737"/>
    <lineage>
        <taxon>Eukaryota</taxon>
        <taxon>Viridiplantae</taxon>
        <taxon>Chlorophyta</taxon>
        <taxon>core chlorophytes</taxon>
        <taxon>Chlorodendrophyceae</taxon>
        <taxon>Chlorodendrales</taxon>
        <taxon>Chlorodendraceae</taxon>
        <taxon>Tetraselmis</taxon>
    </lineage>
</organism>
<feature type="non-terminal residue" evidence="2">
    <location>
        <position position="1"/>
    </location>
</feature>
<evidence type="ECO:0000313" key="2">
    <source>
        <dbReference type="EMBL" id="JAC61767.1"/>
    </source>
</evidence>
<feature type="non-terminal residue" evidence="2">
    <location>
        <position position="102"/>
    </location>
</feature>
<dbReference type="AlphaFoldDB" id="A0A061QM89"/>
<name>A0A061QM89_9CHLO</name>
<protein>
    <submittedName>
        <fullName evidence="2">Uncharacterized protein</fullName>
    </submittedName>
</protein>